<feature type="domain" description="STAS" evidence="1">
    <location>
        <begin position="199"/>
        <end position="310"/>
    </location>
</feature>
<dbReference type="CDD" id="cd07041">
    <property type="entry name" value="STAS_RsbR_RsbS_like"/>
    <property type="match status" value="1"/>
</dbReference>
<evidence type="ECO:0000313" key="3">
    <source>
        <dbReference type="Proteomes" id="UP000646365"/>
    </source>
</evidence>
<keyword evidence="3" id="KW-1185">Reference proteome</keyword>
<dbReference type="InterPro" id="IPR051932">
    <property type="entry name" value="Bact_StressResp_Reg"/>
</dbReference>
<reference evidence="2" key="2">
    <citation type="submission" date="2020-09" db="EMBL/GenBank/DDBJ databases">
        <authorList>
            <person name="Sun Q."/>
            <person name="Zhou Y."/>
        </authorList>
    </citation>
    <scope>NUCLEOTIDE SEQUENCE</scope>
    <source>
        <strain evidence="2">CGMCC 1.15725</strain>
    </source>
</reference>
<dbReference type="GO" id="GO:0019825">
    <property type="term" value="F:oxygen binding"/>
    <property type="evidence" value="ECO:0007669"/>
    <property type="project" value="InterPro"/>
</dbReference>
<dbReference type="GO" id="GO:0020037">
    <property type="term" value="F:heme binding"/>
    <property type="evidence" value="ECO:0007669"/>
    <property type="project" value="InterPro"/>
</dbReference>
<dbReference type="InterPro" id="IPR044398">
    <property type="entry name" value="Globin-sensor_dom"/>
</dbReference>
<dbReference type="InterPro" id="IPR002645">
    <property type="entry name" value="STAS_dom"/>
</dbReference>
<dbReference type="SUPFAM" id="SSF52091">
    <property type="entry name" value="SpoIIaa-like"/>
    <property type="match status" value="1"/>
</dbReference>
<dbReference type="CDD" id="cd01068">
    <property type="entry name" value="globin_sensor"/>
    <property type="match status" value="1"/>
</dbReference>
<dbReference type="AlphaFoldDB" id="A0A8J2YV29"/>
<evidence type="ECO:0000313" key="2">
    <source>
        <dbReference type="EMBL" id="GGF26488.1"/>
    </source>
</evidence>
<dbReference type="Pfam" id="PF11563">
    <property type="entry name" value="Protoglobin"/>
    <property type="match status" value="1"/>
</dbReference>
<dbReference type="PANTHER" id="PTHR33745">
    <property type="entry name" value="RSBT ANTAGONIST PROTEIN RSBS-RELATED"/>
    <property type="match status" value="1"/>
</dbReference>
<dbReference type="Gene3D" id="3.30.750.24">
    <property type="entry name" value="STAS domain"/>
    <property type="match status" value="1"/>
</dbReference>
<dbReference type="InterPro" id="IPR012292">
    <property type="entry name" value="Globin/Proto"/>
</dbReference>
<dbReference type="Proteomes" id="UP000646365">
    <property type="component" value="Unassembled WGS sequence"/>
</dbReference>
<comment type="caution">
    <text evidence="2">The sequence shown here is derived from an EMBL/GenBank/DDBJ whole genome shotgun (WGS) entry which is preliminary data.</text>
</comment>
<dbReference type="Pfam" id="PF01740">
    <property type="entry name" value="STAS"/>
    <property type="match status" value="1"/>
</dbReference>
<organism evidence="2 3">
    <name type="scientific">Aliidongia dinghuensis</name>
    <dbReference type="NCBI Taxonomy" id="1867774"/>
    <lineage>
        <taxon>Bacteria</taxon>
        <taxon>Pseudomonadati</taxon>
        <taxon>Pseudomonadota</taxon>
        <taxon>Alphaproteobacteria</taxon>
        <taxon>Rhodospirillales</taxon>
        <taxon>Dongiaceae</taxon>
        <taxon>Aliidongia</taxon>
    </lineage>
</organism>
<reference evidence="2" key="1">
    <citation type="journal article" date="2014" name="Int. J. Syst. Evol. Microbiol.">
        <title>Complete genome sequence of Corynebacterium casei LMG S-19264T (=DSM 44701T), isolated from a smear-ripened cheese.</title>
        <authorList>
            <consortium name="US DOE Joint Genome Institute (JGI-PGF)"/>
            <person name="Walter F."/>
            <person name="Albersmeier A."/>
            <person name="Kalinowski J."/>
            <person name="Ruckert C."/>
        </authorList>
    </citation>
    <scope>NUCLEOTIDE SEQUENCE</scope>
    <source>
        <strain evidence="2">CGMCC 1.15725</strain>
    </source>
</reference>
<gene>
    <name evidence="2" type="ORF">GCM10011611_35680</name>
</gene>
<dbReference type="SUPFAM" id="SSF46458">
    <property type="entry name" value="Globin-like"/>
    <property type="match status" value="1"/>
</dbReference>
<dbReference type="Gene3D" id="1.10.490.10">
    <property type="entry name" value="Globins"/>
    <property type="match status" value="1"/>
</dbReference>
<proteinExistence type="predicted"/>
<dbReference type="InterPro" id="IPR036513">
    <property type="entry name" value="STAS_dom_sf"/>
</dbReference>
<dbReference type="InterPro" id="IPR039379">
    <property type="entry name" value="Protoglobin_sensor_dom"/>
</dbReference>
<protein>
    <recommendedName>
        <fullName evidence="1">STAS domain-containing protein</fullName>
    </recommendedName>
</protein>
<dbReference type="InterPro" id="IPR009050">
    <property type="entry name" value="Globin-like_sf"/>
</dbReference>
<sequence length="331" mass="36400">MKPVWDAADTGTEMVDAKLTLDPSERHLTEADLERRRALVGLEQPDIARLSAIGPLITDNAEKIAASFFNYLSRIDEASELFRRRDWLDEAKRLKIEHVRAMGLGEYSATYLGQRVRLAQLYTRAGITVQTFLAAFHHLVQSIDAEILSNRERPAQDAIHDVMTFNKLAFFDITIMVEVMIAERERTIALQQEAIRELSTPVLQVRDRLLILPIIGVLDSQRAKQLTESLLHAIRTTRAKMAVMDITGVAAVDSKVANHLMQTVAAARLMGAKVIITGLSADVAQALVALGVDLGPLNTVGDLQGGLEEAEAQLGYKVVLNGSPVSPAYAQ</sequence>
<dbReference type="EMBL" id="BMJQ01000009">
    <property type="protein sequence ID" value="GGF26488.1"/>
    <property type="molecule type" value="Genomic_DNA"/>
</dbReference>
<evidence type="ECO:0000259" key="1">
    <source>
        <dbReference type="PROSITE" id="PS50801"/>
    </source>
</evidence>
<name>A0A8J2YV29_9PROT</name>
<accession>A0A8J2YV29</accession>
<dbReference type="PROSITE" id="PS50801">
    <property type="entry name" value="STAS"/>
    <property type="match status" value="1"/>
</dbReference>